<dbReference type="AlphaFoldDB" id="A0A7W5BUQ9"/>
<proteinExistence type="predicted"/>
<evidence type="ECO:0000313" key="3">
    <source>
        <dbReference type="Proteomes" id="UP000518315"/>
    </source>
</evidence>
<evidence type="ECO:0000313" key="2">
    <source>
        <dbReference type="EMBL" id="MBB3139103.1"/>
    </source>
</evidence>
<evidence type="ECO:0000259" key="1">
    <source>
        <dbReference type="Pfam" id="PF19975"/>
    </source>
</evidence>
<organism evidence="2 3">
    <name type="scientific">Rhizobium pisi</name>
    <dbReference type="NCBI Taxonomy" id="574561"/>
    <lineage>
        <taxon>Bacteria</taxon>
        <taxon>Pseudomonadati</taxon>
        <taxon>Pseudomonadota</taxon>
        <taxon>Alphaproteobacteria</taxon>
        <taxon>Hyphomicrobiales</taxon>
        <taxon>Rhizobiaceae</taxon>
        <taxon>Rhizobium/Agrobacterium group</taxon>
        <taxon>Rhizobium</taxon>
    </lineage>
</organism>
<sequence>MTNRSVILLGGPDSGKSNYIGRLWPALDAKTGMVVATQQPADIGYVLDTADHLFQGRFAPRTEHNEERRDFEVPVALADGSHATSIVIPDISGELWQTAVRESEIAQDWLDELDRAHGALLFMRVGSDQDVRPLDWVTSRKLLAKIGQDEDREKLPTQVMVCEFIRYLELTMGNRGEEAKPRLSVIVAAWDRVDQKTFSDGPRVYLEKEYPLIAGRLRDTAKLEISFFGLSVVGGDLNDDPEFREQYLEKGLDEHGWVAVSDAETGHWVKDKDLTRPIAWAIGA</sequence>
<dbReference type="EMBL" id="JACHXH010000050">
    <property type="protein sequence ID" value="MBB3139103.1"/>
    <property type="molecule type" value="Genomic_DNA"/>
</dbReference>
<reference evidence="2 3" key="1">
    <citation type="submission" date="2020-08" db="EMBL/GenBank/DDBJ databases">
        <title>Genomic Encyclopedia of Type Strains, Phase III (KMG-III): the genomes of soil and plant-associated and newly described type strains.</title>
        <authorList>
            <person name="Whitman W."/>
        </authorList>
    </citation>
    <scope>NUCLEOTIDE SEQUENCE [LARGE SCALE GENOMIC DNA]</scope>
    <source>
        <strain evidence="2 3">CECT 4113</strain>
    </source>
</reference>
<feature type="domain" description="Double-GTPase 1" evidence="1">
    <location>
        <begin position="7"/>
        <end position="281"/>
    </location>
</feature>
<comment type="caution">
    <text evidence="2">The sequence shown here is derived from an EMBL/GenBank/DDBJ whole genome shotgun (WGS) entry which is preliminary data.</text>
</comment>
<keyword evidence="3" id="KW-1185">Reference proteome</keyword>
<dbReference type="Proteomes" id="UP000518315">
    <property type="component" value="Unassembled WGS sequence"/>
</dbReference>
<gene>
    <name evidence="2" type="ORF">FHS26_006884</name>
</gene>
<dbReference type="Pfam" id="PF19975">
    <property type="entry name" value="DO-GTPase1"/>
    <property type="match status" value="1"/>
</dbReference>
<dbReference type="InterPro" id="IPR045530">
    <property type="entry name" value="DO-GTPase1"/>
</dbReference>
<dbReference type="RefSeq" id="WP_131704598.1">
    <property type="nucleotide sequence ID" value="NZ_JACHXH010000050.1"/>
</dbReference>
<name>A0A7W5BUQ9_9HYPH</name>
<protein>
    <recommendedName>
        <fullName evidence="1">Double-GTPase 1 domain-containing protein</fullName>
    </recommendedName>
</protein>
<accession>A0A7W5BUQ9</accession>